<comment type="pathway">
    <text evidence="1 5">Glycan metabolism; pectin degradation; 2-dehydro-3-deoxy-D-gluconate from pectin: step 1/5.</text>
</comment>
<dbReference type="InterPro" id="IPR000070">
    <property type="entry name" value="Pectinesterase_cat"/>
</dbReference>
<dbReference type="SUPFAM" id="SSF51126">
    <property type="entry name" value="Pectin lyase-like"/>
    <property type="match status" value="1"/>
</dbReference>
<dbReference type="Proteomes" id="UP000829196">
    <property type="component" value="Unassembled WGS sequence"/>
</dbReference>
<evidence type="ECO:0000256" key="1">
    <source>
        <dbReference type="ARBA" id="ARBA00005184"/>
    </source>
</evidence>
<dbReference type="EMBL" id="JAGYWB010000011">
    <property type="protein sequence ID" value="KAI0504390.1"/>
    <property type="molecule type" value="Genomic_DNA"/>
</dbReference>
<dbReference type="Pfam" id="PF01095">
    <property type="entry name" value="Pectinesterase"/>
    <property type="match status" value="1"/>
</dbReference>
<dbReference type="GO" id="GO:0030599">
    <property type="term" value="F:pectinesterase activity"/>
    <property type="evidence" value="ECO:0007669"/>
    <property type="project" value="UniProtKB-UniRule"/>
</dbReference>
<name>A0A8T3B4I8_DENNO</name>
<proteinExistence type="predicted"/>
<dbReference type="OrthoDB" id="2019149at2759"/>
<dbReference type="AlphaFoldDB" id="A0A8T3B4I8"/>
<keyword evidence="2 5" id="KW-0378">Hydrolase</keyword>
<evidence type="ECO:0000256" key="2">
    <source>
        <dbReference type="ARBA" id="ARBA00022801"/>
    </source>
</evidence>
<evidence type="ECO:0000259" key="6">
    <source>
        <dbReference type="Pfam" id="PF01095"/>
    </source>
</evidence>
<evidence type="ECO:0000313" key="7">
    <source>
        <dbReference type="EMBL" id="KAI0504390.1"/>
    </source>
</evidence>
<evidence type="ECO:0000256" key="3">
    <source>
        <dbReference type="ARBA" id="ARBA00023085"/>
    </source>
</evidence>
<organism evidence="7 8">
    <name type="scientific">Dendrobium nobile</name>
    <name type="common">Orchid</name>
    <dbReference type="NCBI Taxonomy" id="94219"/>
    <lineage>
        <taxon>Eukaryota</taxon>
        <taxon>Viridiplantae</taxon>
        <taxon>Streptophyta</taxon>
        <taxon>Embryophyta</taxon>
        <taxon>Tracheophyta</taxon>
        <taxon>Spermatophyta</taxon>
        <taxon>Magnoliopsida</taxon>
        <taxon>Liliopsida</taxon>
        <taxon>Asparagales</taxon>
        <taxon>Orchidaceae</taxon>
        <taxon>Epidendroideae</taxon>
        <taxon>Malaxideae</taxon>
        <taxon>Dendrobiinae</taxon>
        <taxon>Dendrobium</taxon>
    </lineage>
</organism>
<evidence type="ECO:0000256" key="5">
    <source>
        <dbReference type="RuleBase" id="RU000589"/>
    </source>
</evidence>
<keyword evidence="8" id="KW-1185">Reference proteome</keyword>
<dbReference type="SMR" id="A0A8T3B4I8"/>
<protein>
    <recommendedName>
        <fullName evidence="5">Pectinesterase</fullName>
        <ecNumber evidence="5">3.1.1.11</ecNumber>
    </recommendedName>
</protein>
<dbReference type="GO" id="GO:0045490">
    <property type="term" value="P:pectin catabolic process"/>
    <property type="evidence" value="ECO:0007669"/>
    <property type="project" value="UniProtKB-UniRule"/>
</dbReference>
<feature type="active site" evidence="4">
    <location>
        <position position="32"/>
    </location>
</feature>
<dbReference type="EC" id="3.1.1.11" evidence="5"/>
<dbReference type="InterPro" id="IPR033131">
    <property type="entry name" value="Pectinesterase_Asp_AS"/>
</dbReference>
<dbReference type="InterPro" id="IPR012334">
    <property type="entry name" value="Pectin_lyas_fold"/>
</dbReference>
<comment type="catalytic activity">
    <reaction evidence="5">
        <text>[(1-&gt;4)-alpha-D-galacturonosyl methyl ester](n) + n H2O = [(1-&gt;4)-alpha-D-galacturonosyl](n) + n methanol + n H(+)</text>
        <dbReference type="Rhea" id="RHEA:22380"/>
        <dbReference type="Rhea" id="RHEA-COMP:14570"/>
        <dbReference type="Rhea" id="RHEA-COMP:14573"/>
        <dbReference type="ChEBI" id="CHEBI:15377"/>
        <dbReference type="ChEBI" id="CHEBI:15378"/>
        <dbReference type="ChEBI" id="CHEBI:17790"/>
        <dbReference type="ChEBI" id="CHEBI:140522"/>
        <dbReference type="ChEBI" id="CHEBI:140523"/>
        <dbReference type="EC" id="3.1.1.11"/>
    </reaction>
</comment>
<feature type="domain" description="Pectinesterase catalytic" evidence="6">
    <location>
        <begin position="5"/>
        <end position="58"/>
    </location>
</feature>
<keyword evidence="3 5" id="KW-0063">Aspartyl esterase</keyword>
<comment type="caution">
    <text evidence="7">The sequence shown here is derived from an EMBL/GenBank/DDBJ whole genome shotgun (WGS) entry which is preliminary data.</text>
</comment>
<gene>
    <name evidence="7" type="ORF">KFK09_015342</name>
</gene>
<dbReference type="InterPro" id="IPR011050">
    <property type="entry name" value="Pectin_lyase_fold/virulence"/>
</dbReference>
<evidence type="ECO:0000256" key="4">
    <source>
        <dbReference type="PROSITE-ProRule" id="PRU10040"/>
    </source>
</evidence>
<dbReference type="GO" id="GO:0042545">
    <property type="term" value="P:cell wall modification"/>
    <property type="evidence" value="ECO:0007669"/>
    <property type="project" value="UniProtKB-UniRule"/>
</dbReference>
<evidence type="ECO:0000313" key="8">
    <source>
        <dbReference type="Proteomes" id="UP000829196"/>
    </source>
</evidence>
<reference evidence="7" key="1">
    <citation type="journal article" date="2022" name="Front. Genet.">
        <title>Chromosome-Scale Assembly of the Dendrobium nobile Genome Provides Insights Into the Molecular Mechanism of the Biosynthesis of the Medicinal Active Ingredient of Dendrobium.</title>
        <authorList>
            <person name="Xu Q."/>
            <person name="Niu S.-C."/>
            <person name="Li K.-L."/>
            <person name="Zheng P.-J."/>
            <person name="Zhang X.-J."/>
            <person name="Jia Y."/>
            <person name="Liu Y."/>
            <person name="Niu Y.-X."/>
            <person name="Yu L.-H."/>
            <person name="Chen D.-F."/>
            <person name="Zhang G.-Q."/>
        </authorList>
    </citation>
    <scope>NUCLEOTIDE SEQUENCE</scope>
    <source>
        <tissue evidence="7">Leaf</tissue>
    </source>
</reference>
<dbReference type="Gene3D" id="2.160.20.10">
    <property type="entry name" value="Single-stranded right-handed beta-helix, Pectin lyase-like"/>
    <property type="match status" value="1"/>
</dbReference>
<dbReference type="PANTHER" id="PTHR31707">
    <property type="entry name" value="PECTINESTERASE"/>
    <property type="match status" value="1"/>
</dbReference>
<accession>A0A8T3B4I8</accession>
<sequence>MPANAIDGYYGTLYVHSFRQFYRDCDVCGTVDFIFGNAGVLCQGCNLIAKKPMPTQTTSSPCSPVTRGRDLAVVVAIEDVE</sequence>
<dbReference type="PROSITE" id="PS00503">
    <property type="entry name" value="PECTINESTERASE_2"/>
    <property type="match status" value="1"/>
</dbReference>